<sequence>MSLVALVLGGLTAVPAQAAGLREVTGFGSNPGNLRMFRYVPDGLPTGRPVVVALHGCTQSASGFDDETGWTKWADAWGFALVLPEQKSANNMNTCFNWFEPSDMARGSGEAPSVKQMADRTAADLGSDTARVYVTGLSAGGAMTSVMAAAYPDVFAGAAVVAGLPYDCARTVVAGLSCMNPGSDLGPRQWGDKVRAAHPSYDGPRPVMSLWHGTNDSTVKPVNLTELVEQWTNVHGTDTVADISDTVDGYPHQVYENASGDAAVESYSITGMQHGQPADPGGAATQCGIAGQYFPDMGICASYRIGRFWGLDSSQGGSELPAPAGPAVTATTETTVSLSWEAVDGAAAYRVHRDGDQKGSPSGPSFTDTGLSPGTTYAYTVAAVDDRGRAGPATAAVRATTAGSAHRCFTDNNYQQVAAGRAHQALGTVYANGSGQNMGLYNVFVTHTLEETSPGHFVIADSDCPSP</sequence>
<proteinExistence type="predicted"/>
<accession>A0ACC4WCQ3</accession>
<evidence type="ECO:0000313" key="2">
    <source>
        <dbReference type="Proteomes" id="UP000037185"/>
    </source>
</evidence>
<name>A0ACC4WCQ3_STRFR</name>
<dbReference type="Proteomes" id="UP000037185">
    <property type="component" value="Unassembled WGS sequence"/>
</dbReference>
<gene>
    <name evidence="1" type="ORF">ADZ36_12090</name>
</gene>
<keyword evidence="2" id="KW-1185">Reference proteome</keyword>
<dbReference type="EMBL" id="LGSP01000018">
    <property type="protein sequence ID" value="KNE82275.1"/>
    <property type="molecule type" value="Genomic_DNA"/>
</dbReference>
<comment type="caution">
    <text evidence="1">The sequence shown here is derived from an EMBL/GenBank/DDBJ whole genome shotgun (WGS) entry which is preliminary data.</text>
</comment>
<evidence type="ECO:0000313" key="1">
    <source>
        <dbReference type="EMBL" id="KNE82275.1"/>
    </source>
</evidence>
<organism evidence="1 2">
    <name type="scientific">Streptomyces fradiae</name>
    <name type="common">Streptomyces roseoflavus</name>
    <dbReference type="NCBI Taxonomy" id="1906"/>
    <lineage>
        <taxon>Bacteria</taxon>
        <taxon>Bacillati</taxon>
        <taxon>Actinomycetota</taxon>
        <taxon>Actinomycetes</taxon>
        <taxon>Kitasatosporales</taxon>
        <taxon>Streptomycetaceae</taxon>
        <taxon>Streptomyces</taxon>
    </lineage>
</organism>
<protein>
    <submittedName>
        <fullName evidence="1">Esterase</fullName>
    </submittedName>
</protein>
<reference evidence="1" key="1">
    <citation type="submission" date="2015-07" db="EMBL/GenBank/DDBJ databases">
        <title>Draft genome sequence of Streptomyces fradiae, a resistant strain to nitron-oligomycin.</title>
        <authorList>
            <person name="Vatlin A.A."/>
            <person name="Bekker O.B."/>
            <person name="Danilenko V.N."/>
        </authorList>
    </citation>
    <scope>NUCLEOTIDE SEQUENCE</scope>
    <source>
        <strain evidence="1">Olg1-1</strain>
    </source>
</reference>